<evidence type="ECO:0000313" key="13">
    <source>
        <dbReference type="Proteomes" id="UP001186944"/>
    </source>
</evidence>
<feature type="domain" description="G-protein coupled receptors family 1 profile" evidence="11">
    <location>
        <begin position="43"/>
        <end position="295"/>
    </location>
</feature>
<dbReference type="Pfam" id="PF00001">
    <property type="entry name" value="7tm_1"/>
    <property type="match status" value="1"/>
</dbReference>
<name>A0AA89CB13_PINIB</name>
<dbReference type="GO" id="GO:0005886">
    <property type="term" value="C:plasma membrane"/>
    <property type="evidence" value="ECO:0007669"/>
    <property type="project" value="UniProtKB-SubCell"/>
</dbReference>
<keyword evidence="8 9" id="KW-0807">Transducer</keyword>
<keyword evidence="5 9" id="KW-0297">G-protein coupled receptor</keyword>
<keyword evidence="7 9" id="KW-0675">Receptor</keyword>
<feature type="transmembrane region" description="Helical" evidence="10">
    <location>
        <begin position="184"/>
        <end position="207"/>
    </location>
</feature>
<evidence type="ECO:0000256" key="10">
    <source>
        <dbReference type="SAM" id="Phobius"/>
    </source>
</evidence>
<comment type="subcellular location">
    <subcellularLocation>
        <location evidence="1">Cell membrane</location>
        <topology evidence="1">Multi-pass membrane protein</topology>
    </subcellularLocation>
</comment>
<dbReference type="PROSITE" id="PS00237">
    <property type="entry name" value="G_PROTEIN_RECEP_F1_1"/>
    <property type="match status" value="1"/>
</dbReference>
<keyword evidence="13" id="KW-1185">Reference proteome</keyword>
<feature type="transmembrane region" description="Helical" evidence="10">
    <location>
        <begin position="144"/>
        <end position="164"/>
    </location>
</feature>
<evidence type="ECO:0000256" key="3">
    <source>
        <dbReference type="ARBA" id="ARBA00022692"/>
    </source>
</evidence>
<keyword evidence="3 9" id="KW-0812">Transmembrane</keyword>
<dbReference type="EMBL" id="VSWD01000002">
    <property type="protein sequence ID" value="KAK3107614.1"/>
    <property type="molecule type" value="Genomic_DNA"/>
</dbReference>
<keyword evidence="2" id="KW-1003">Cell membrane</keyword>
<gene>
    <name evidence="12" type="ORF">FSP39_018314</name>
</gene>
<evidence type="ECO:0000256" key="5">
    <source>
        <dbReference type="ARBA" id="ARBA00023040"/>
    </source>
</evidence>
<comment type="similarity">
    <text evidence="9">Belongs to the G-protein coupled receptor 1 family.</text>
</comment>
<dbReference type="PROSITE" id="PS50262">
    <property type="entry name" value="G_PROTEIN_RECEP_F1_2"/>
    <property type="match status" value="1"/>
</dbReference>
<dbReference type="Proteomes" id="UP001186944">
    <property type="component" value="Unassembled WGS sequence"/>
</dbReference>
<feature type="transmembrane region" description="Helical" evidence="10">
    <location>
        <begin position="243"/>
        <end position="262"/>
    </location>
</feature>
<sequence>MEINSTIKPAEMTTQAQRLAIDMTRYIPATVIIALIGLFAILGNGMTIAIYVRFQGLRDSTMKFILNLAITDFSTGVCCLFFMVSFLSELQQLSSFTCLISYQTLLYQSTVSQCLILVTTFERYLAICRREKYPHIMTEKASKIMILASWVFPSIPALIPLLGVNKWDAVGVCSYPRLLPGWLFISYSVLMFLLTLLTIGMYTKILLRARRFYKTLKPSDLHGVNANTTRNRAIKKSIRNGKVIGVVTMFFIACWLPYYIYLIRFGLEDPSYSFALVNIAYLVGISNCTINPIIYGWQKENFRKQARNILTCIFRRRQMNNSVDIENGDTLNTSTSSSRNAIITLNVLKTSQSTCNDHDQMAYARKNSKMAWIGKNDE</sequence>
<dbReference type="PANTHER" id="PTHR24249">
    <property type="entry name" value="HISTAMINE RECEPTOR-RELATED G-PROTEIN COUPLED RECEPTOR"/>
    <property type="match status" value="1"/>
</dbReference>
<feature type="transmembrane region" description="Helical" evidence="10">
    <location>
        <begin position="26"/>
        <end position="52"/>
    </location>
</feature>
<accession>A0AA89CB13</accession>
<dbReference type="CDD" id="cd00637">
    <property type="entry name" value="7tm_classA_rhodopsin-like"/>
    <property type="match status" value="1"/>
</dbReference>
<evidence type="ECO:0000256" key="2">
    <source>
        <dbReference type="ARBA" id="ARBA00022475"/>
    </source>
</evidence>
<dbReference type="GO" id="GO:0004930">
    <property type="term" value="F:G protein-coupled receptor activity"/>
    <property type="evidence" value="ECO:0007669"/>
    <property type="project" value="UniProtKB-KW"/>
</dbReference>
<feature type="transmembrane region" description="Helical" evidence="10">
    <location>
        <begin position="274"/>
        <end position="297"/>
    </location>
</feature>
<evidence type="ECO:0000259" key="11">
    <source>
        <dbReference type="PROSITE" id="PS50262"/>
    </source>
</evidence>
<keyword evidence="4 10" id="KW-1133">Transmembrane helix</keyword>
<evidence type="ECO:0000256" key="4">
    <source>
        <dbReference type="ARBA" id="ARBA00022989"/>
    </source>
</evidence>
<dbReference type="SUPFAM" id="SSF81321">
    <property type="entry name" value="Family A G protein-coupled receptor-like"/>
    <property type="match status" value="1"/>
</dbReference>
<evidence type="ECO:0000313" key="12">
    <source>
        <dbReference type="EMBL" id="KAK3107614.1"/>
    </source>
</evidence>
<organism evidence="12 13">
    <name type="scientific">Pinctada imbricata</name>
    <name type="common">Atlantic pearl-oyster</name>
    <name type="synonym">Pinctada martensii</name>
    <dbReference type="NCBI Taxonomy" id="66713"/>
    <lineage>
        <taxon>Eukaryota</taxon>
        <taxon>Metazoa</taxon>
        <taxon>Spiralia</taxon>
        <taxon>Lophotrochozoa</taxon>
        <taxon>Mollusca</taxon>
        <taxon>Bivalvia</taxon>
        <taxon>Autobranchia</taxon>
        <taxon>Pteriomorphia</taxon>
        <taxon>Pterioida</taxon>
        <taxon>Pterioidea</taxon>
        <taxon>Pteriidae</taxon>
        <taxon>Pinctada</taxon>
    </lineage>
</organism>
<dbReference type="AlphaFoldDB" id="A0AA89CB13"/>
<feature type="transmembrane region" description="Helical" evidence="10">
    <location>
        <begin position="105"/>
        <end position="124"/>
    </location>
</feature>
<dbReference type="InterPro" id="IPR017452">
    <property type="entry name" value="GPCR_Rhodpsn_7TM"/>
</dbReference>
<feature type="transmembrane region" description="Helical" evidence="10">
    <location>
        <begin position="64"/>
        <end position="85"/>
    </location>
</feature>
<protein>
    <recommendedName>
        <fullName evidence="11">G-protein coupled receptors family 1 profile domain-containing protein</fullName>
    </recommendedName>
</protein>
<evidence type="ECO:0000256" key="1">
    <source>
        <dbReference type="ARBA" id="ARBA00004651"/>
    </source>
</evidence>
<evidence type="ECO:0000256" key="8">
    <source>
        <dbReference type="ARBA" id="ARBA00023224"/>
    </source>
</evidence>
<dbReference type="PANTHER" id="PTHR24249:SF372">
    <property type="entry name" value="G-PROTEIN COUPLED RECEPTORS FAMILY 1 PROFILE DOMAIN-CONTAINING PROTEIN"/>
    <property type="match status" value="1"/>
</dbReference>
<dbReference type="InterPro" id="IPR050569">
    <property type="entry name" value="TAAR"/>
</dbReference>
<dbReference type="InterPro" id="IPR000276">
    <property type="entry name" value="GPCR_Rhodpsn"/>
</dbReference>
<reference evidence="12" key="1">
    <citation type="submission" date="2019-08" db="EMBL/GenBank/DDBJ databases">
        <title>The improved chromosome-level genome for the pearl oyster Pinctada fucata martensii using PacBio sequencing and Hi-C.</title>
        <authorList>
            <person name="Zheng Z."/>
        </authorList>
    </citation>
    <scope>NUCLEOTIDE SEQUENCE</scope>
    <source>
        <strain evidence="12">ZZ-2019</strain>
        <tissue evidence="12">Adductor muscle</tissue>
    </source>
</reference>
<comment type="caution">
    <text evidence="12">The sequence shown here is derived from an EMBL/GenBank/DDBJ whole genome shotgun (WGS) entry which is preliminary data.</text>
</comment>
<evidence type="ECO:0000256" key="9">
    <source>
        <dbReference type="RuleBase" id="RU000688"/>
    </source>
</evidence>
<proteinExistence type="inferred from homology"/>
<keyword evidence="6 10" id="KW-0472">Membrane</keyword>
<dbReference type="PRINTS" id="PR00237">
    <property type="entry name" value="GPCRRHODOPSN"/>
</dbReference>
<dbReference type="Gene3D" id="1.20.1070.10">
    <property type="entry name" value="Rhodopsin 7-helix transmembrane proteins"/>
    <property type="match status" value="1"/>
</dbReference>
<evidence type="ECO:0000256" key="6">
    <source>
        <dbReference type="ARBA" id="ARBA00023136"/>
    </source>
</evidence>
<evidence type="ECO:0000256" key="7">
    <source>
        <dbReference type="ARBA" id="ARBA00023170"/>
    </source>
</evidence>